<keyword evidence="3" id="KW-1185">Reference proteome</keyword>
<feature type="compositionally biased region" description="Low complexity" evidence="1">
    <location>
        <begin position="105"/>
        <end position="114"/>
    </location>
</feature>
<name>A0ABR1AWN1_POLSC</name>
<reference evidence="2 3" key="1">
    <citation type="submission" date="2023-09" db="EMBL/GenBank/DDBJ databases">
        <title>Genomes of two closely related lineages of the louse Polyplax serrata with different host specificities.</title>
        <authorList>
            <person name="Martinu J."/>
            <person name="Tarabai H."/>
            <person name="Stefka J."/>
            <person name="Hypsa V."/>
        </authorList>
    </citation>
    <scope>NUCLEOTIDE SEQUENCE [LARGE SCALE GENOMIC DNA]</scope>
    <source>
        <strain evidence="2">98ZLc_SE</strain>
    </source>
</reference>
<organism evidence="2 3">
    <name type="scientific">Polyplax serrata</name>
    <name type="common">Common mouse louse</name>
    <dbReference type="NCBI Taxonomy" id="468196"/>
    <lineage>
        <taxon>Eukaryota</taxon>
        <taxon>Metazoa</taxon>
        <taxon>Ecdysozoa</taxon>
        <taxon>Arthropoda</taxon>
        <taxon>Hexapoda</taxon>
        <taxon>Insecta</taxon>
        <taxon>Pterygota</taxon>
        <taxon>Neoptera</taxon>
        <taxon>Paraneoptera</taxon>
        <taxon>Psocodea</taxon>
        <taxon>Troctomorpha</taxon>
        <taxon>Phthiraptera</taxon>
        <taxon>Anoplura</taxon>
        <taxon>Polyplacidae</taxon>
        <taxon>Polyplax</taxon>
    </lineage>
</organism>
<dbReference type="Proteomes" id="UP001359485">
    <property type="component" value="Unassembled WGS sequence"/>
</dbReference>
<comment type="caution">
    <text evidence="2">The sequence shown here is derived from an EMBL/GenBank/DDBJ whole genome shotgun (WGS) entry which is preliminary data.</text>
</comment>
<evidence type="ECO:0000313" key="3">
    <source>
        <dbReference type="Proteomes" id="UP001359485"/>
    </source>
</evidence>
<protein>
    <submittedName>
        <fullName evidence="2">Uncharacterized protein</fullName>
    </submittedName>
</protein>
<sequence>MEKSNGRLEAATSRGSNRQEAEIKKGILQSFPEGNFFNFLREMNFFGTQTFWVVCHPTIRSANWTGATSGFSSGSSRWYRETHYKQVKVVRITSEPPQPPPPPDDMLFPPLERE</sequence>
<accession>A0ABR1AWN1</accession>
<evidence type="ECO:0000256" key="1">
    <source>
        <dbReference type="SAM" id="MobiDB-lite"/>
    </source>
</evidence>
<feature type="region of interest" description="Disordered" evidence="1">
    <location>
        <begin position="1"/>
        <end position="24"/>
    </location>
</feature>
<evidence type="ECO:0000313" key="2">
    <source>
        <dbReference type="EMBL" id="KAK6630341.1"/>
    </source>
</evidence>
<feature type="region of interest" description="Disordered" evidence="1">
    <location>
        <begin position="91"/>
        <end position="114"/>
    </location>
</feature>
<gene>
    <name evidence="2" type="ORF">RUM44_005008</name>
</gene>
<dbReference type="EMBL" id="JAWJWF010000008">
    <property type="protein sequence ID" value="KAK6630341.1"/>
    <property type="molecule type" value="Genomic_DNA"/>
</dbReference>
<proteinExistence type="predicted"/>